<feature type="domain" description="Lipoyl-binding" evidence="3">
    <location>
        <begin position="59"/>
        <end position="89"/>
    </location>
</feature>
<reference evidence="6 7" key="1">
    <citation type="submission" date="2019-11" db="EMBL/GenBank/DDBJ databases">
        <title>Draft genome sequences of five Paenibacillus species of dairy origin.</title>
        <authorList>
            <person name="Olajide A.M."/>
            <person name="Chen S."/>
            <person name="Lapointe G."/>
        </authorList>
    </citation>
    <scope>NUCLEOTIDE SEQUENCE [LARGE SCALE GENOMIC DNA]</scope>
    <source>
        <strain evidence="6 7">12CR55</strain>
    </source>
</reference>
<dbReference type="Proteomes" id="UP000447876">
    <property type="component" value="Unassembled WGS sequence"/>
</dbReference>
<sequence>MLRKKWFWGAILGLVIIVLVVVNMSNMNRAVAVETTEAIEGLITEEIYTSGKLEAGNSTDIYSPTSGVVESVEVKQGDTVTKGQVLMTLQIDDVKEQIEKERLNIEMIETERLNAKKQHFEMFKQKVTEDPAAEIEDLDLSSYDLRIQSSKLTIASLEKRLNNRVVSAKDEGVLTQVLVNPGQMIAEGGHIATVVDLSSYKVKANLNELDAGKVYEGMKAVISGESIEESYEGEVTYLSPIAVLADPTSKDASVEMTVELSRISPELRPGYNVTIELEIPDKERLLLPLDTVQYDGDKAYVFKIQDGIAVKTDVTTGKENEEYVEIVSGVTKGESVVSEGARQLRDGDKVKLQ</sequence>
<feature type="coiled-coil region" evidence="2">
    <location>
        <begin position="91"/>
        <end position="118"/>
    </location>
</feature>
<feature type="domain" description="YknX-like C-terminal permuted SH3-like" evidence="4">
    <location>
        <begin position="286"/>
        <end position="351"/>
    </location>
</feature>
<dbReference type="Pfam" id="PF25990">
    <property type="entry name" value="Beta-barrel_YknX"/>
    <property type="match status" value="1"/>
</dbReference>
<dbReference type="GO" id="GO:0015562">
    <property type="term" value="F:efflux transmembrane transporter activity"/>
    <property type="evidence" value="ECO:0007669"/>
    <property type="project" value="TreeGrafter"/>
</dbReference>
<proteinExistence type="inferred from homology"/>
<dbReference type="SUPFAM" id="SSF111369">
    <property type="entry name" value="HlyD-like secretion proteins"/>
    <property type="match status" value="1"/>
</dbReference>
<dbReference type="PANTHER" id="PTHR30469">
    <property type="entry name" value="MULTIDRUG RESISTANCE PROTEIN MDTA"/>
    <property type="match status" value="1"/>
</dbReference>
<dbReference type="GO" id="GO:1990281">
    <property type="term" value="C:efflux pump complex"/>
    <property type="evidence" value="ECO:0007669"/>
    <property type="project" value="TreeGrafter"/>
</dbReference>
<accession>A0A7X3CNA9</accession>
<dbReference type="InterPro" id="IPR058637">
    <property type="entry name" value="YknX-like_C"/>
</dbReference>
<feature type="domain" description="YknX-like beta-barrel" evidence="5">
    <location>
        <begin position="200"/>
        <end position="276"/>
    </location>
</feature>
<name>A0A7X3CNA9_9BACL</name>
<dbReference type="Pfam" id="PF25989">
    <property type="entry name" value="YknX_C"/>
    <property type="match status" value="1"/>
</dbReference>
<comment type="similarity">
    <text evidence="1">Belongs to the membrane fusion protein (MFP) (TC 8.A.1) family.</text>
</comment>
<dbReference type="InterPro" id="IPR058636">
    <property type="entry name" value="Beta-barrel_YknX"/>
</dbReference>
<evidence type="ECO:0000313" key="7">
    <source>
        <dbReference type="Proteomes" id="UP000447876"/>
    </source>
</evidence>
<evidence type="ECO:0000259" key="5">
    <source>
        <dbReference type="Pfam" id="PF25990"/>
    </source>
</evidence>
<dbReference type="EMBL" id="WNZW01000006">
    <property type="protein sequence ID" value="MUG46528.1"/>
    <property type="molecule type" value="Genomic_DNA"/>
</dbReference>
<evidence type="ECO:0000259" key="3">
    <source>
        <dbReference type="Pfam" id="PF00364"/>
    </source>
</evidence>
<protein>
    <submittedName>
        <fullName evidence="6">Efflux RND transporter periplasmic adaptor subunit</fullName>
    </submittedName>
</protein>
<keyword evidence="2" id="KW-0175">Coiled coil</keyword>
<dbReference type="OrthoDB" id="2380376at2"/>
<dbReference type="PANTHER" id="PTHR30469:SF15">
    <property type="entry name" value="HLYD FAMILY OF SECRETION PROTEINS"/>
    <property type="match status" value="1"/>
</dbReference>
<dbReference type="InterPro" id="IPR000089">
    <property type="entry name" value="Biotin_lipoyl"/>
</dbReference>
<evidence type="ECO:0000256" key="1">
    <source>
        <dbReference type="ARBA" id="ARBA00009477"/>
    </source>
</evidence>
<dbReference type="AlphaFoldDB" id="A0A7X3CNA9"/>
<comment type="caution">
    <text evidence="6">The sequence shown here is derived from an EMBL/GenBank/DDBJ whole genome shotgun (WGS) entry which is preliminary data.</text>
</comment>
<dbReference type="Gene3D" id="2.40.50.100">
    <property type="match status" value="1"/>
</dbReference>
<evidence type="ECO:0000259" key="4">
    <source>
        <dbReference type="Pfam" id="PF25989"/>
    </source>
</evidence>
<evidence type="ECO:0000313" key="6">
    <source>
        <dbReference type="EMBL" id="MUG46528.1"/>
    </source>
</evidence>
<gene>
    <name evidence="6" type="ORF">GNP95_16190</name>
</gene>
<dbReference type="NCBIfam" id="TIGR01730">
    <property type="entry name" value="RND_mfp"/>
    <property type="match status" value="1"/>
</dbReference>
<dbReference type="Pfam" id="PF00364">
    <property type="entry name" value="Biotin_lipoyl"/>
    <property type="match status" value="1"/>
</dbReference>
<organism evidence="6 7">
    <name type="scientific">Paenibacillus woosongensis</name>
    <dbReference type="NCBI Taxonomy" id="307580"/>
    <lineage>
        <taxon>Bacteria</taxon>
        <taxon>Bacillati</taxon>
        <taxon>Bacillota</taxon>
        <taxon>Bacilli</taxon>
        <taxon>Bacillales</taxon>
        <taxon>Paenibacillaceae</taxon>
        <taxon>Paenibacillus</taxon>
    </lineage>
</organism>
<evidence type="ECO:0000256" key="2">
    <source>
        <dbReference type="SAM" id="Coils"/>
    </source>
</evidence>
<dbReference type="Gene3D" id="2.40.30.170">
    <property type="match status" value="1"/>
</dbReference>
<dbReference type="InterPro" id="IPR006143">
    <property type="entry name" value="RND_pump_MFP"/>
</dbReference>
<dbReference type="Gene3D" id="2.40.420.20">
    <property type="match status" value="1"/>
</dbReference>